<feature type="signal peptide" evidence="1">
    <location>
        <begin position="1"/>
        <end position="20"/>
    </location>
</feature>
<comment type="caution">
    <text evidence="2">The sequence shown here is derived from an EMBL/GenBank/DDBJ whole genome shotgun (WGS) entry which is preliminary data.</text>
</comment>
<keyword evidence="1" id="KW-0732">Signal</keyword>
<reference evidence="2 3" key="1">
    <citation type="journal article" date="2016" name="Int. J. Syst. Evol. Microbiol.">
        <title>Nocardioides albidus sp. nov., an actinobacterium isolated from garden soil.</title>
        <authorList>
            <person name="Singh H."/>
            <person name="Du J."/>
            <person name="Trinh H."/>
            <person name="Won K."/>
            <person name="Yang J.E."/>
            <person name="Yin C."/>
            <person name="Kook M."/>
            <person name="Yi T.H."/>
        </authorList>
    </citation>
    <scope>NUCLEOTIDE SEQUENCE [LARGE SCALE GENOMIC DNA]</scope>
    <source>
        <strain evidence="2 3">CCTCC AB 2015297</strain>
    </source>
</reference>
<dbReference type="PROSITE" id="PS51257">
    <property type="entry name" value="PROKAR_LIPOPROTEIN"/>
    <property type="match status" value="1"/>
</dbReference>
<evidence type="ECO:0000256" key="1">
    <source>
        <dbReference type="SAM" id="SignalP"/>
    </source>
</evidence>
<protein>
    <submittedName>
        <fullName evidence="2">Uncharacterized protein</fullName>
    </submittedName>
</protein>
<dbReference type="RefSeq" id="WP_139624541.1">
    <property type="nucleotide sequence ID" value="NZ_VDMP01000027.1"/>
</dbReference>
<keyword evidence="3" id="KW-1185">Reference proteome</keyword>
<dbReference type="Proteomes" id="UP000313231">
    <property type="component" value="Unassembled WGS sequence"/>
</dbReference>
<dbReference type="InterPro" id="IPR013320">
    <property type="entry name" value="ConA-like_dom_sf"/>
</dbReference>
<organism evidence="2 3">
    <name type="scientific">Nocardioides albidus</name>
    <dbReference type="NCBI Taxonomy" id="1517589"/>
    <lineage>
        <taxon>Bacteria</taxon>
        <taxon>Bacillati</taxon>
        <taxon>Actinomycetota</taxon>
        <taxon>Actinomycetes</taxon>
        <taxon>Propionibacteriales</taxon>
        <taxon>Nocardioidaceae</taxon>
        <taxon>Nocardioides</taxon>
    </lineage>
</organism>
<dbReference type="OrthoDB" id="3785667at2"/>
<name>A0A5C4VL31_9ACTN</name>
<evidence type="ECO:0000313" key="3">
    <source>
        <dbReference type="Proteomes" id="UP000313231"/>
    </source>
</evidence>
<dbReference type="SUPFAM" id="SSF49899">
    <property type="entry name" value="Concanavalin A-like lectins/glucanases"/>
    <property type="match status" value="1"/>
</dbReference>
<dbReference type="EMBL" id="VDMP01000027">
    <property type="protein sequence ID" value="TNM36355.1"/>
    <property type="molecule type" value="Genomic_DNA"/>
</dbReference>
<accession>A0A5C4VL31</accession>
<proteinExistence type="predicted"/>
<sequence>MTVRRLVVLLLTIGAAGGCAMGDDTATAAHRARAQDLRGVDLGLGFDHVVVPGDLVPGAANDGTATVDVSVVTAGGGRLTWTPGRTGGTAVRTPAYAAEGTVPAAALVVRTDPTTPDPFDPGAADLVVGVDFRADAATAGRPADDGDNLVQRGRYGEPAQLKLQLDHGVPSCRLAGTLGEVLVRGDQPVTPDRWYRLTCTRSGPSVRMELEDLEGSAPPQTWLGAGDPGAMVFDHAPLSIGAKVTVRGRLAGGSADQFHGTIDRVVVDVG</sequence>
<evidence type="ECO:0000313" key="2">
    <source>
        <dbReference type="EMBL" id="TNM36355.1"/>
    </source>
</evidence>
<dbReference type="AlphaFoldDB" id="A0A5C4VL31"/>
<gene>
    <name evidence="2" type="ORF">FHP29_19575</name>
</gene>
<feature type="chain" id="PRO_5039238960" evidence="1">
    <location>
        <begin position="21"/>
        <end position="270"/>
    </location>
</feature>